<protein>
    <submittedName>
        <fullName evidence="3">Uncharacterized protein</fullName>
    </submittedName>
</protein>
<proteinExistence type="predicted"/>
<dbReference type="AlphaFoldDB" id="G8U111"/>
<feature type="compositionally biased region" description="Basic and acidic residues" evidence="1">
    <location>
        <begin position="62"/>
        <end position="71"/>
    </location>
</feature>
<gene>
    <name evidence="3" type="ordered locus">Sulac_3108</name>
</gene>
<feature type="signal peptide" evidence="2">
    <location>
        <begin position="1"/>
        <end position="24"/>
    </location>
</feature>
<evidence type="ECO:0000313" key="3">
    <source>
        <dbReference type="EMBL" id="AEW06556.1"/>
    </source>
</evidence>
<reference evidence="3 4" key="2">
    <citation type="journal article" date="2012" name="Stand. Genomic Sci.">
        <title>Complete genome sequence of the moderately thermophilic mineral-sulfide-oxidizing firmicute Sulfobacillus acidophilus type strain (NAL(T)).</title>
        <authorList>
            <person name="Anderson I."/>
            <person name="Chertkov O."/>
            <person name="Chen A."/>
            <person name="Saunders E."/>
            <person name="Lapidus A."/>
            <person name="Nolan M."/>
            <person name="Lucas S."/>
            <person name="Hammon N."/>
            <person name="Deshpande S."/>
            <person name="Cheng J.F."/>
            <person name="Han C."/>
            <person name="Tapia R."/>
            <person name="Goodwin L.A."/>
            <person name="Pitluck S."/>
            <person name="Liolios K."/>
            <person name="Pagani I."/>
            <person name="Ivanova N."/>
            <person name="Mikhailova N."/>
            <person name="Pati A."/>
            <person name="Palaniappan K."/>
            <person name="Land M."/>
            <person name="Pan C."/>
            <person name="Rohde M."/>
            <person name="Pukall R."/>
            <person name="Goker M."/>
            <person name="Detter J.C."/>
            <person name="Woyke T."/>
            <person name="Bristow J."/>
            <person name="Eisen J.A."/>
            <person name="Markowitz V."/>
            <person name="Hugenholtz P."/>
            <person name="Kyrpides N.C."/>
            <person name="Klenk H.P."/>
            <person name="Mavromatis K."/>
        </authorList>
    </citation>
    <scope>NUCLEOTIDE SEQUENCE [LARGE SCALE GENOMIC DNA]</scope>
    <source>
        <strain evidence="4">ATCC 700253 / DSM 10332 / NAL</strain>
    </source>
</reference>
<reference evidence="4" key="1">
    <citation type="submission" date="2011-12" db="EMBL/GenBank/DDBJ databases">
        <title>The complete genome of chromosome of Sulfobacillus acidophilus DSM 10332.</title>
        <authorList>
            <person name="Lucas S."/>
            <person name="Han J."/>
            <person name="Lapidus A."/>
            <person name="Bruce D."/>
            <person name="Goodwin L."/>
            <person name="Pitluck S."/>
            <person name="Peters L."/>
            <person name="Kyrpides N."/>
            <person name="Mavromatis K."/>
            <person name="Ivanova N."/>
            <person name="Mikhailova N."/>
            <person name="Chertkov O."/>
            <person name="Saunders E."/>
            <person name="Detter J.C."/>
            <person name="Tapia R."/>
            <person name="Han C."/>
            <person name="Land M."/>
            <person name="Hauser L."/>
            <person name="Markowitz V."/>
            <person name="Cheng J.-F."/>
            <person name="Hugenholtz P."/>
            <person name="Woyke T."/>
            <person name="Wu D."/>
            <person name="Pukall R."/>
            <person name="Gehrich-Schroeter G."/>
            <person name="Schneider S."/>
            <person name="Klenk H.-P."/>
            <person name="Eisen J.A."/>
        </authorList>
    </citation>
    <scope>NUCLEOTIDE SEQUENCE [LARGE SCALE GENOMIC DNA]</scope>
    <source>
        <strain evidence="4">ATCC 700253 / DSM 10332 / NAL</strain>
    </source>
</reference>
<organism evidence="3 4">
    <name type="scientific">Sulfobacillus acidophilus (strain ATCC 700253 / DSM 10332 / NAL)</name>
    <dbReference type="NCBI Taxonomy" id="679936"/>
    <lineage>
        <taxon>Bacteria</taxon>
        <taxon>Bacillati</taxon>
        <taxon>Bacillota</taxon>
        <taxon>Clostridia</taxon>
        <taxon>Eubacteriales</taxon>
        <taxon>Clostridiales Family XVII. Incertae Sedis</taxon>
        <taxon>Sulfobacillus</taxon>
    </lineage>
</organism>
<dbReference type="HOGENOM" id="CLU_2738523_0_0_9"/>
<name>G8U111_SULAD</name>
<dbReference type="KEGG" id="sap:Sulac_3108"/>
<dbReference type="EMBL" id="CP003179">
    <property type="protein sequence ID" value="AEW06556.1"/>
    <property type="molecule type" value="Genomic_DNA"/>
</dbReference>
<keyword evidence="4" id="KW-1185">Reference proteome</keyword>
<sequence>MRIRIWGWAIMAAMVLGSAAPTYADVIRSGSAMSGQPVTAQSNPGSAQGQTHRSATGTSNKFSHDGRVYIW</sequence>
<evidence type="ECO:0000313" key="4">
    <source>
        <dbReference type="Proteomes" id="UP000005439"/>
    </source>
</evidence>
<feature type="chain" id="PRO_5038474680" evidence="2">
    <location>
        <begin position="25"/>
        <end position="71"/>
    </location>
</feature>
<feature type="region of interest" description="Disordered" evidence="1">
    <location>
        <begin position="33"/>
        <end position="71"/>
    </location>
</feature>
<dbReference type="STRING" id="679936.Sulac_3108"/>
<keyword evidence="2" id="KW-0732">Signal</keyword>
<feature type="compositionally biased region" description="Polar residues" evidence="1">
    <location>
        <begin position="33"/>
        <end position="61"/>
    </location>
</feature>
<dbReference type="Proteomes" id="UP000005439">
    <property type="component" value="Chromosome"/>
</dbReference>
<evidence type="ECO:0000256" key="1">
    <source>
        <dbReference type="SAM" id="MobiDB-lite"/>
    </source>
</evidence>
<accession>G8U111</accession>
<evidence type="ECO:0000256" key="2">
    <source>
        <dbReference type="SAM" id="SignalP"/>
    </source>
</evidence>